<gene>
    <name evidence="2" type="ORF">P3X46_006008</name>
</gene>
<name>A0ABQ9MNW2_HEVBR</name>
<evidence type="ECO:0000313" key="2">
    <source>
        <dbReference type="EMBL" id="KAJ9181966.1"/>
    </source>
</evidence>
<dbReference type="InterPro" id="IPR001810">
    <property type="entry name" value="F-box_dom"/>
</dbReference>
<keyword evidence="3" id="KW-1185">Reference proteome</keyword>
<dbReference type="Gene3D" id="1.20.1280.50">
    <property type="match status" value="1"/>
</dbReference>
<comment type="caution">
    <text evidence="2">The sequence shown here is derived from an EMBL/GenBank/DDBJ whole genome shotgun (WGS) entry which is preliminary data.</text>
</comment>
<organism evidence="2 3">
    <name type="scientific">Hevea brasiliensis</name>
    <name type="common">Para rubber tree</name>
    <name type="synonym">Siphonia brasiliensis</name>
    <dbReference type="NCBI Taxonomy" id="3981"/>
    <lineage>
        <taxon>Eukaryota</taxon>
        <taxon>Viridiplantae</taxon>
        <taxon>Streptophyta</taxon>
        <taxon>Embryophyta</taxon>
        <taxon>Tracheophyta</taxon>
        <taxon>Spermatophyta</taxon>
        <taxon>Magnoliopsida</taxon>
        <taxon>eudicotyledons</taxon>
        <taxon>Gunneridae</taxon>
        <taxon>Pentapetalae</taxon>
        <taxon>rosids</taxon>
        <taxon>fabids</taxon>
        <taxon>Malpighiales</taxon>
        <taxon>Euphorbiaceae</taxon>
        <taxon>Crotonoideae</taxon>
        <taxon>Micrandreae</taxon>
        <taxon>Hevea</taxon>
    </lineage>
</organism>
<sequence length="253" mass="28997">MKQISSNMQSSLPFDIALKIVSSLEVLDVCALGSCSRFWRELCGLDCLWESLTRERWPLVTFPNNSSSSSSDPIIIKGWRQIYIRMHREMAGNATAVVEFVEHCSSSNKSLAFGDYYKAVEELCSKQLAFRDVQIFLFKPKLNVLLNLIGLHYCIFCLQVQAGHVMDALQSCKISEQQVCVKWWKLGRWFYGFRMRDEFHSRIISLADLLTNKGEEVLGVLCRGAIHELLRIEICISNVASTPWSWQSSQQQE</sequence>
<evidence type="ECO:0000259" key="1">
    <source>
        <dbReference type="PROSITE" id="PS50181"/>
    </source>
</evidence>
<dbReference type="InterPro" id="IPR036047">
    <property type="entry name" value="F-box-like_dom_sf"/>
</dbReference>
<reference evidence="2" key="1">
    <citation type="journal article" date="2023" name="Plant Biotechnol. J.">
        <title>Chromosome-level wild Hevea brasiliensis genome provides new tools for genomic-assisted breeding and valuable loci to elevate rubber yield.</title>
        <authorList>
            <person name="Cheng H."/>
            <person name="Song X."/>
            <person name="Hu Y."/>
            <person name="Wu T."/>
            <person name="Yang Q."/>
            <person name="An Z."/>
            <person name="Feng S."/>
            <person name="Deng Z."/>
            <person name="Wu W."/>
            <person name="Zeng X."/>
            <person name="Tu M."/>
            <person name="Wang X."/>
            <person name="Huang H."/>
        </authorList>
    </citation>
    <scope>NUCLEOTIDE SEQUENCE</scope>
    <source>
        <strain evidence="2">MT/VB/25A 57/8</strain>
    </source>
</reference>
<dbReference type="Pfam" id="PF12937">
    <property type="entry name" value="F-box-like"/>
    <property type="match status" value="1"/>
</dbReference>
<dbReference type="SMART" id="SM00256">
    <property type="entry name" value="FBOX"/>
    <property type="match status" value="1"/>
</dbReference>
<dbReference type="PANTHER" id="PTHR16008">
    <property type="entry name" value="F-BOX ONLY PROTEIN 4"/>
    <property type="match status" value="1"/>
</dbReference>
<dbReference type="PANTHER" id="PTHR16008:SF4">
    <property type="entry name" value="F-BOX ONLY PROTEIN 4"/>
    <property type="match status" value="1"/>
</dbReference>
<dbReference type="Proteomes" id="UP001174677">
    <property type="component" value="Chromosome 4"/>
</dbReference>
<proteinExistence type="predicted"/>
<dbReference type="SUPFAM" id="SSF81383">
    <property type="entry name" value="F-box domain"/>
    <property type="match status" value="1"/>
</dbReference>
<protein>
    <recommendedName>
        <fullName evidence="1">F-box domain-containing protein</fullName>
    </recommendedName>
</protein>
<dbReference type="EMBL" id="JARPOI010000004">
    <property type="protein sequence ID" value="KAJ9181966.1"/>
    <property type="molecule type" value="Genomic_DNA"/>
</dbReference>
<evidence type="ECO:0000313" key="3">
    <source>
        <dbReference type="Proteomes" id="UP001174677"/>
    </source>
</evidence>
<dbReference type="InterPro" id="IPR039588">
    <property type="entry name" value="FBXO4"/>
</dbReference>
<feature type="domain" description="F-box" evidence="1">
    <location>
        <begin position="6"/>
        <end position="52"/>
    </location>
</feature>
<accession>A0ABQ9MNW2</accession>
<dbReference type="PROSITE" id="PS50181">
    <property type="entry name" value="FBOX"/>
    <property type="match status" value="1"/>
</dbReference>